<keyword evidence="4 6" id="KW-0472">Membrane</keyword>
<feature type="transmembrane region" description="Helical" evidence="6">
    <location>
        <begin position="215"/>
        <end position="235"/>
    </location>
</feature>
<evidence type="ECO:0000256" key="2">
    <source>
        <dbReference type="ARBA" id="ARBA00022692"/>
    </source>
</evidence>
<reference evidence="8" key="1">
    <citation type="journal article" date="2023" name="Mol. Phylogenet. Evol.">
        <title>Genome-scale phylogeny and comparative genomics of the fungal order Sordariales.</title>
        <authorList>
            <person name="Hensen N."/>
            <person name="Bonometti L."/>
            <person name="Westerberg I."/>
            <person name="Brannstrom I.O."/>
            <person name="Guillou S."/>
            <person name="Cros-Aarteil S."/>
            <person name="Calhoun S."/>
            <person name="Haridas S."/>
            <person name="Kuo A."/>
            <person name="Mondo S."/>
            <person name="Pangilinan J."/>
            <person name="Riley R."/>
            <person name="LaButti K."/>
            <person name="Andreopoulos B."/>
            <person name="Lipzen A."/>
            <person name="Chen C."/>
            <person name="Yan M."/>
            <person name="Daum C."/>
            <person name="Ng V."/>
            <person name="Clum A."/>
            <person name="Steindorff A."/>
            <person name="Ohm R.A."/>
            <person name="Martin F."/>
            <person name="Silar P."/>
            <person name="Natvig D.O."/>
            <person name="Lalanne C."/>
            <person name="Gautier V."/>
            <person name="Ament-Velasquez S.L."/>
            <person name="Kruys A."/>
            <person name="Hutchinson M.I."/>
            <person name="Powell A.J."/>
            <person name="Barry K."/>
            <person name="Miller A.N."/>
            <person name="Grigoriev I.V."/>
            <person name="Debuchy R."/>
            <person name="Gladieux P."/>
            <person name="Hiltunen Thoren M."/>
            <person name="Johannesson H."/>
        </authorList>
    </citation>
    <scope>NUCLEOTIDE SEQUENCE</scope>
    <source>
        <strain evidence="8">PSN293</strain>
    </source>
</reference>
<feature type="transmembrane region" description="Helical" evidence="6">
    <location>
        <begin position="137"/>
        <end position="157"/>
    </location>
</feature>
<feature type="transmembrane region" description="Helical" evidence="6">
    <location>
        <begin position="247"/>
        <end position="271"/>
    </location>
</feature>
<feature type="transmembrane region" description="Helical" evidence="6">
    <location>
        <begin position="20"/>
        <end position="42"/>
    </location>
</feature>
<evidence type="ECO:0000256" key="6">
    <source>
        <dbReference type="SAM" id="Phobius"/>
    </source>
</evidence>
<keyword evidence="3 6" id="KW-1133">Transmembrane helix</keyword>
<keyword evidence="2 6" id="KW-0812">Transmembrane</keyword>
<dbReference type="AlphaFoldDB" id="A0AAN7B8I5"/>
<dbReference type="Proteomes" id="UP001301769">
    <property type="component" value="Unassembled WGS sequence"/>
</dbReference>
<dbReference type="EMBL" id="MU858088">
    <property type="protein sequence ID" value="KAK4214763.1"/>
    <property type="molecule type" value="Genomic_DNA"/>
</dbReference>
<feature type="domain" description="Rhodopsin" evidence="7">
    <location>
        <begin position="38"/>
        <end position="275"/>
    </location>
</feature>
<proteinExistence type="inferred from homology"/>
<dbReference type="GO" id="GO:0016020">
    <property type="term" value="C:membrane"/>
    <property type="evidence" value="ECO:0007669"/>
    <property type="project" value="UniProtKB-SubCell"/>
</dbReference>
<gene>
    <name evidence="8" type="ORF">QBC37DRAFT_439912</name>
</gene>
<keyword evidence="9" id="KW-1185">Reference proteome</keyword>
<comment type="similarity">
    <text evidence="5">Belongs to the SAT4 family.</text>
</comment>
<name>A0AAN7B8I5_9PEZI</name>
<evidence type="ECO:0000256" key="1">
    <source>
        <dbReference type="ARBA" id="ARBA00004141"/>
    </source>
</evidence>
<evidence type="ECO:0000256" key="5">
    <source>
        <dbReference type="ARBA" id="ARBA00038359"/>
    </source>
</evidence>
<comment type="subcellular location">
    <subcellularLocation>
        <location evidence="1">Membrane</location>
        <topology evidence="1">Multi-pass membrane protein</topology>
    </subcellularLocation>
</comment>
<sequence>MPTSLADLPAEYVNYDVGPAVITTSIVMTVATLVLVAVRFTIRSNSALGLGIDDWFILAVVPLMVGFMAATLLAVQQGGAGRHMTVNMILGMERIEALNLYLYIGEYLYFTMVAVIKASILAMYYRIFPTRSMKWGVYILGATVALWWAAIILVTIFQCQPVHKAYKPFMPTGTCLPKEQFFFGNSIPNVIQDAFILALPAREVWRLQVSIRQKLAILGVFVLGFVVLIIGCIRLKSLIDLVHSDDFTAFAWIWTIAEPFTGIIAACLPTLRPLLGFLFSRAFSTVRSSGRTPDNQANLNGRTVITIGGGRAKVGAGFSKHSTKNSNGLKSFTQLDEGDSFDGGPRLWPKGYKATREVTALGPKGRDPSFCSDEIPLDGIKVKRDVVYLSEDKGRQLMGLS</sequence>
<evidence type="ECO:0000313" key="8">
    <source>
        <dbReference type="EMBL" id="KAK4214763.1"/>
    </source>
</evidence>
<evidence type="ECO:0000259" key="7">
    <source>
        <dbReference type="Pfam" id="PF20684"/>
    </source>
</evidence>
<dbReference type="InterPro" id="IPR049326">
    <property type="entry name" value="Rhodopsin_dom_fungi"/>
</dbReference>
<dbReference type="InterPro" id="IPR052337">
    <property type="entry name" value="SAT4-like"/>
</dbReference>
<protein>
    <recommendedName>
        <fullName evidence="7">Rhodopsin domain-containing protein</fullName>
    </recommendedName>
</protein>
<feature type="transmembrane region" description="Helical" evidence="6">
    <location>
        <begin position="54"/>
        <end position="75"/>
    </location>
</feature>
<comment type="caution">
    <text evidence="8">The sequence shown here is derived from an EMBL/GenBank/DDBJ whole genome shotgun (WGS) entry which is preliminary data.</text>
</comment>
<feature type="transmembrane region" description="Helical" evidence="6">
    <location>
        <begin position="107"/>
        <end position="125"/>
    </location>
</feature>
<organism evidence="8 9">
    <name type="scientific">Rhypophila decipiens</name>
    <dbReference type="NCBI Taxonomy" id="261697"/>
    <lineage>
        <taxon>Eukaryota</taxon>
        <taxon>Fungi</taxon>
        <taxon>Dikarya</taxon>
        <taxon>Ascomycota</taxon>
        <taxon>Pezizomycotina</taxon>
        <taxon>Sordariomycetes</taxon>
        <taxon>Sordariomycetidae</taxon>
        <taxon>Sordariales</taxon>
        <taxon>Naviculisporaceae</taxon>
        <taxon>Rhypophila</taxon>
    </lineage>
</organism>
<accession>A0AAN7B8I5</accession>
<evidence type="ECO:0000256" key="4">
    <source>
        <dbReference type="ARBA" id="ARBA00023136"/>
    </source>
</evidence>
<dbReference type="Pfam" id="PF20684">
    <property type="entry name" value="Fung_rhodopsin"/>
    <property type="match status" value="1"/>
</dbReference>
<dbReference type="PANTHER" id="PTHR33048">
    <property type="entry name" value="PTH11-LIKE INTEGRAL MEMBRANE PROTEIN (AFU_ORTHOLOGUE AFUA_5G11245)"/>
    <property type="match status" value="1"/>
</dbReference>
<evidence type="ECO:0000313" key="9">
    <source>
        <dbReference type="Proteomes" id="UP001301769"/>
    </source>
</evidence>
<reference evidence="8" key="2">
    <citation type="submission" date="2023-05" db="EMBL/GenBank/DDBJ databases">
        <authorList>
            <consortium name="Lawrence Berkeley National Laboratory"/>
            <person name="Steindorff A."/>
            <person name="Hensen N."/>
            <person name="Bonometti L."/>
            <person name="Westerberg I."/>
            <person name="Brannstrom I.O."/>
            <person name="Guillou S."/>
            <person name="Cros-Aarteil S."/>
            <person name="Calhoun S."/>
            <person name="Haridas S."/>
            <person name="Kuo A."/>
            <person name="Mondo S."/>
            <person name="Pangilinan J."/>
            <person name="Riley R."/>
            <person name="Labutti K."/>
            <person name="Andreopoulos B."/>
            <person name="Lipzen A."/>
            <person name="Chen C."/>
            <person name="Yanf M."/>
            <person name="Daum C."/>
            <person name="Ng V."/>
            <person name="Clum A."/>
            <person name="Ohm R."/>
            <person name="Martin F."/>
            <person name="Silar P."/>
            <person name="Natvig D."/>
            <person name="Lalanne C."/>
            <person name="Gautier V."/>
            <person name="Ament-Velasquez S.L."/>
            <person name="Kruys A."/>
            <person name="Hutchinson M.I."/>
            <person name="Powell A.J."/>
            <person name="Barry K."/>
            <person name="Miller A.N."/>
            <person name="Grigoriev I.V."/>
            <person name="Debuchy R."/>
            <person name="Gladieux P."/>
            <person name="Thoren M.H."/>
            <person name="Johannesson H."/>
        </authorList>
    </citation>
    <scope>NUCLEOTIDE SEQUENCE</scope>
    <source>
        <strain evidence="8">PSN293</strain>
    </source>
</reference>
<evidence type="ECO:0000256" key="3">
    <source>
        <dbReference type="ARBA" id="ARBA00022989"/>
    </source>
</evidence>
<dbReference type="PANTHER" id="PTHR33048:SF47">
    <property type="entry name" value="INTEGRAL MEMBRANE PROTEIN-RELATED"/>
    <property type="match status" value="1"/>
</dbReference>